<evidence type="ECO:0000256" key="1">
    <source>
        <dbReference type="ARBA" id="ARBA00004340"/>
    </source>
</evidence>
<reference evidence="6" key="1">
    <citation type="submission" date="2021-11" db="EMBL/GenBank/DDBJ databases">
        <authorList>
            <person name="Herlambang A."/>
            <person name="Guo Y."/>
            <person name="Takashima Y."/>
            <person name="Nishizawa T."/>
        </authorList>
    </citation>
    <scope>NUCLEOTIDE SEQUENCE</scope>
    <source>
        <strain evidence="6">E1425</strain>
    </source>
</reference>
<accession>A0A9P3HIQ8</accession>
<keyword evidence="7" id="KW-1185">Reference proteome</keyword>
<comment type="subcellular location">
    <subcellularLocation>
        <location evidence="1">Host cell</location>
    </subcellularLocation>
    <subcellularLocation>
        <location evidence="2">Secreted</location>
    </subcellularLocation>
</comment>
<feature type="region of interest" description="Disordered" evidence="4">
    <location>
        <begin position="184"/>
        <end position="227"/>
    </location>
</feature>
<name>A0A9P3HIQ8_9FUNG</name>
<dbReference type="GO" id="GO:0005576">
    <property type="term" value="C:extracellular region"/>
    <property type="evidence" value="ECO:0007669"/>
    <property type="project" value="UniProtKB-SubCell"/>
</dbReference>
<dbReference type="InterPro" id="IPR027417">
    <property type="entry name" value="P-loop_NTPase"/>
</dbReference>
<dbReference type="AlphaFoldDB" id="A0A9P3HIQ8"/>
<dbReference type="Pfam" id="PF20147">
    <property type="entry name" value="Crinkler"/>
    <property type="match status" value="1"/>
</dbReference>
<reference evidence="6" key="2">
    <citation type="journal article" date="2022" name="Microbiol. Resour. Announc.">
        <title>Whole-Genome Sequence of Entomortierella parvispora E1425, a Mucoromycotan Fungus Associated with Burkholderiaceae-Related Endosymbiotic Bacteria.</title>
        <authorList>
            <person name="Herlambang A."/>
            <person name="Guo Y."/>
            <person name="Takashima Y."/>
            <person name="Narisawa K."/>
            <person name="Ohta H."/>
            <person name="Nishizawa T."/>
        </authorList>
    </citation>
    <scope>NUCLEOTIDE SEQUENCE</scope>
    <source>
        <strain evidence="6">E1425</strain>
    </source>
</reference>
<dbReference type="GO" id="GO:0043657">
    <property type="term" value="C:host cell"/>
    <property type="evidence" value="ECO:0007669"/>
    <property type="project" value="UniProtKB-SubCell"/>
</dbReference>
<dbReference type="SUPFAM" id="SSF52540">
    <property type="entry name" value="P-loop containing nucleoside triphosphate hydrolases"/>
    <property type="match status" value="1"/>
</dbReference>
<dbReference type="Pfam" id="PF10236">
    <property type="entry name" value="DAP3"/>
    <property type="match status" value="1"/>
</dbReference>
<proteinExistence type="predicted"/>
<dbReference type="InterPro" id="IPR019368">
    <property type="entry name" value="Ribosomal_mS29"/>
</dbReference>
<evidence type="ECO:0000256" key="3">
    <source>
        <dbReference type="ARBA" id="ARBA00022525"/>
    </source>
</evidence>
<keyword evidence="3" id="KW-0964">Secreted</keyword>
<dbReference type="InterPro" id="IPR045379">
    <property type="entry name" value="Crinkler_N"/>
</dbReference>
<feature type="domain" description="Crinkler effector protein N-terminal" evidence="5">
    <location>
        <begin position="7"/>
        <end position="109"/>
    </location>
</feature>
<sequence length="575" mass="65773">MAAGTFTLYCLISGKPASTAFKIRILNANADVDDLRDAIFTKKSIAFDNTDADDLILWRATIPTDMTADKKRNIMVDALKVKTELDNPRTRLSRLFPESPDETTYVVVERPKFSEKRAASNDQDSTPKKRIRLVEEWKSHVAFDGMVVDLPSSFIGMLNSPRFKPEPRRNFAHLLGTLTAGEEISAPSLGQKPKDFGLYQQPDSSQLDDQPDGSDHNDQREDSELHRKRNRLFVTNQMLELWEDMAANQPRPYRRVLSGPMGVGKSYLSYFLAARAYAKGWLVLYVSDAQDLKRDDENLTAFLLAMRFIDLNKDVLTGADLETLVDGYDGVRDISRVILSNIFDPLLRSEDRKSLLLIDEHGKLFEDKPYWPVKYSSLVPLQSFGWWGELATESRVIFTGTAHAKFEMTLLEESYRKTCVVFVGPLSKAVFLKILATHPRLDLPAIRDEVLEITNCVPRELVYMSVFVRNFSDPLSVEDLKKWMESRASEFFAIAKDFNRIHYEWDFLDLGLVYRTMELSGTRRHILCQPAQKALLKIFRSMPIPEDIRRRIDIGMLTGDDFETALFHQLVCATK</sequence>
<organism evidence="6 7">
    <name type="scientific">Entomortierella parvispora</name>
    <dbReference type="NCBI Taxonomy" id="205924"/>
    <lineage>
        <taxon>Eukaryota</taxon>
        <taxon>Fungi</taxon>
        <taxon>Fungi incertae sedis</taxon>
        <taxon>Mucoromycota</taxon>
        <taxon>Mortierellomycotina</taxon>
        <taxon>Mortierellomycetes</taxon>
        <taxon>Mortierellales</taxon>
        <taxon>Mortierellaceae</taxon>
        <taxon>Entomortierella</taxon>
    </lineage>
</organism>
<feature type="compositionally biased region" description="Basic and acidic residues" evidence="4">
    <location>
        <begin position="213"/>
        <end position="225"/>
    </location>
</feature>
<evidence type="ECO:0000313" key="7">
    <source>
        <dbReference type="Proteomes" id="UP000827284"/>
    </source>
</evidence>
<evidence type="ECO:0000256" key="4">
    <source>
        <dbReference type="SAM" id="MobiDB-lite"/>
    </source>
</evidence>
<dbReference type="OrthoDB" id="2303713at2759"/>
<dbReference type="Proteomes" id="UP000827284">
    <property type="component" value="Unassembled WGS sequence"/>
</dbReference>
<dbReference type="EMBL" id="BQFW01000013">
    <property type="protein sequence ID" value="GJJ77445.1"/>
    <property type="molecule type" value="Genomic_DNA"/>
</dbReference>
<evidence type="ECO:0000259" key="5">
    <source>
        <dbReference type="Pfam" id="PF20147"/>
    </source>
</evidence>
<evidence type="ECO:0000256" key="2">
    <source>
        <dbReference type="ARBA" id="ARBA00004613"/>
    </source>
</evidence>
<protein>
    <recommendedName>
        <fullName evidence="5">Crinkler effector protein N-terminal domain-containing protein</fullName>
    </recommendedName>
</protein>
<comment type="caution">
    <text evidence="6">The sequence shown here is derived from an EMBL/GenBank/DDBJ whole genome shotgun (WGS) entry which is preliminary data.</text>
</comment>
<gene>
    <name evidence="6" type="ORF">EMPS_09804</name>
</gene>
<evidence type="ECO:0000313" key="6">
    <source>
        <dbReference type="EMBL" id="GJJ77445.1"/>
    </source>
</evidence>